<dbReference type="Proteomes" id="UP000005408">
    <property type="component" value="Unassembled WGS sequence"/>
</dbReference>
<dbReference type="GO" id="GO:0016477">
    <property type="term" value="P:cell migration"/>
    <property type="evidence" value="ECO:0007669"/>
    <property type="project" value="TreeGrafter"/>
</dbReference>
<dbReference type="GO" id="GO:0031209">
    <property type="term" value="C:SCAR complex"/>
    <property type="evidence" value="ECO:0007669"/>
    <property type="project" value="TreeGrafter"/>
</dbReference>
<reference evidence="3" key="1">
    <citation type="submission" date="2022-08" db="UniProtKB">
        <authorList>
            <consortium name="EnsemblMetazoa"/>
        </authorList>
    </citation>
    <scope>IDENTIFICATION</scope>
    <source>
        <strain evidence="3">05x7-T-G4-1.051#20</strain>
    </source>
</reference>
<feature type="region of interest" description="Disordered" evidence="2">
    <location>
        <begin position="680"/>
        <end position="712"/>
    </location>
</feature>
<feature type="compositionally biased region" description="Basic and acidic residues" evidence="2">
    <location>
        <begin position="693"/>
        <end position="712"/>
    </location>
</feature>
<name>A0A8W8N5M6_MAGGI</name>
<organism evidence="3 4">
    <name type="scientific">Magallana gigas</name>
    <name type="common">Pacific oyster</name>
    <name type="synonym">Crassostrea gigas</name>
    <dbReference type="NCBI Taxonomy" id="29159"/>
    <lineage>
        <taxon>Eukaryota</taxon>
        <taxon>Metazoa</taxon>
        <taxon>Spiralia</taxon>
        <taxon>Lophotrochozoa</taxon>
        <taxon>Mollusca</taxon>
        <taxon>Bivalvia</taxon>
        <taxon>Autobranchia</taxon>
        <taxon>Pteriomorphia</taxon>
        <taxon>Ostreida</taxon>
        <taxon>Ostreoidea</taxon>
        <taxon>Ostreidae</taxon>
        <taxon>Magallana</taxon>
    </lineage>
</organism>
<evidence type="ECO:0000313" key="4">
    <source>
        <dbReference type="Proteomes" id="UP000005408"/>
    </source>
</evidence>
<dbReference type="PANTHER" id="PTHR12093">
    <property type="entry name" value="NCK-ASSOCIATED PROTEIN 1"/>
    <property type="match status" value="1"/>
</dbReference>
<evidence type="ECO:0000256" key="1">
    <source>
        <dbReference type="ARBA" id="ARBA00037947"/>
    </source>
</evidence>
<dbReference type="InterPro" id="IPR019137">
    <property type="entry name" value="Nck-associated_protein-1"/>
</dbReference>
<dbReference type="EnsemblMetazoa" id="G4375.19">
    <property type="protein sequence ID" value="G4375.19:cds"/>
    <property type="gene ID" value="G4375"/>
</dbReference>
<keyword evidence="4" id="KW-1185">Reference proteome</keyword>
<dbReference type="GO" id="GO:0030031">
    <property type="term" value="P:cell projection assembly"/>
    <property type="evidence" value="ECO:0007669"/>
    <property type="project" value="TreeGrafter"/>
</dbReference>
<proteinExistence type="inferred from homology"/>
<dbReference type="GO" id="GO:0048812">
    <property type="term" value="P:neuron projection morphogenesis"/>
    <property type="evidence" value="ECO:0007669"/>
    <property type="project" value="TreeGrafter"/>
</dbReference>
<accession>A0A8W8N5M6</accession>
<dbReference type="GO" id="GO:0030866">
    <property type="term" value="P:cortical actin cytoskeleton organization"/>
    <property type="evidence" value="ECO:0007669"/>
    <property type="project" value="TreeGrafter"/>
</dbReference>
<dbReference type="PANTHER" id="PTHR12093:SF10">
    <property type="entry name" value="MEMBRANE-ASSOCIATED PROTEIN HEM"/>
    <property type="match status" value="1"/>
</dbReference>
<dbReference type="Pfam" id="PF09735">
    <property type="entry name" value="Nckap1"/>
    <property type="match status" value="2"/>
</dbReference>
<evidence type="ECO:0000313" key="3">
    <source>
        <dbReference type="EnsemblMetazoa" id="G4375.19:cds"/>
    </source>
</evidence>
<dbReference type="AlphaFoldDB" id="A0A8W8N5M6"/>
<evidence type="ECO:0000256" key="2">
    <source>
        <dbReference type="SAM" id="MobiDB-lite"/>
    </source>
</evidence>
<feature type="compositionally biased region" description="Basic residues" evidence="2">
    <location>
        <begin position="683"/>
        <end position="692"/>
    </location>
</feature>
<sequence length="1195" mass="136972">MSRAMVPSQQKLAEKLTILNDRGRGMLTRIYNIKKMLGNPQNKPGFLTDKAYEPVYRYLLRRFPHVDSKSSTMLTKTDSKPAFLSDKSLDSVFKYLHKKFPNIDNHAGALQVINNIKQDVVKSLSLYYFTFVDIMDFKDHVVDLLTTIDACQVHMDVTLNYDLTVNYLNLISTYVSLMILMSRVEDRRVVLSLYNVAYEYLNASSDPSFPRLGQMVIDYDIPLRKLSEEFVPHSRVVVPALLSLHKIYPKRNLPADQMRATGMLSLLAEPLKIMNVPNTDMVQCEYLSLDSMEKWIIFSMMLCHTYLQEAQLWDLWKTALQSGYIVQLCRDEVLHIHSYINTFFESLKGHNLHKRITEVKDLQHQALQSSPAIHRERRKFLRSALKELALIFTDQPGLLGPKGLYVFQALAVARDEIHWLLRHFDNPPSKKHTVKLSQEDFVDRQLPELLFNMEELKSLLRKYNQVVQRYFVQYLAGYDAVLLNQLIQNLAHCPEDESVILSSLYNTIAGLSVKQVEANEVFDFRGVRLDWFRLQAYTSVSRAGLVLRDHQDLGKHLNMIVFHTKLVDYLDELINETGDLSIYCFYHQIFEHQFKQCMEFPAQHRFSIVFPIICGHFMNATHELCPEERHSIGTTSVQYAHWFLKEMSDEVNQVITAICEEQCMLNYKLLPKHSAASILQSSNKHKKNKDKKKQVGPEEEKPGTESVRKNRENFTRMDKLHMALTELCYAINHCNVIQVWEHGFVPREFFIQHLETRFNKALVGMMMYNPDTSEIAKPSELLSSVKAIMSVLQGLENYVQIDIARVFNSVLPQQTQATDSFNGEKTITANYTNWYLEVLLRRVTVNIGQIVYSPNHKAFVTVATDNNSKENLYLAAEEYADLTELRALAELIGPYGMRYLGERLMGHVASQVDELKKLVIQNKEVLFNMRTSFDKPEVMRDLFRRLGNTKNQVSDVDSVLMRMTIIGILLSFRSLAQDALLDVLEDRIPFLMASVQDLQHFVPNMKDTKVVNEMASAAGLSCDIDPLLISALRSQKNEDGERKASTSSDTEVANESDYELACLLMVFVAVSIPTLAKKDVSVFKASLEGNLSNCHCLAKAVNQIAGALFTIHGPGDVSDRLQEFLALASSSLLRLGQSQEQEKETFKNRESVYILLDLIVQESPYLTMDLLESCFPYALLRNAYHTVYKASAVDN</sequence>
<protein>
    <recommendedName>
        <fullName evidence="5">Membrane-associated protein Hem</fullName>
    </recommendedName>
</protein>
<evidence type="ECO:0008006" key="5">
    <source>
        <dbReference type="Google" id="ProtNLM"/>
    </source>
</evidence>
<comment type="similarity">
    <text evidence="1">Belongs to the HEM-1/HEM-2 family.</text>
</comment>